<dbReference type="Pfam" id="PF12059">
    <property type="entry name" value="DUF3540"/>
    <property type="match status" value="1"/>
</dbReference>
<name>A0AAU8LVC1_9BACT</name>
<proteinExistence type="predicted"/>
<sequence>MTLPQQQQPYDEMFFTTGKVQQMLDRHYVINAGQRQIQATQAAGCLLVPEPGDTVLLAEGNEEKAYIISVLNRSAKPARITLPENSVIAAQGGDLTLYADKQISLKSQEMHLQADRGVAEIRDTQFTGDTVDISVSRLRAIWSTMETRAERVFQRVTRLYRRIKTEDSRLEELHCSVENTCRIEARDISIEADERLRLDGERVEIG</sequence>
<reference evidence="1" key="1">
    <citation type="journal article" date="2024" name="Syst. Appl. Microbiol.">
        <title>First single-strain enrichments of Electrothrix cable bacteria, description of E. aestuarii sp. nov. and E. rattekaaiensis sp. nov., and proposal of a cable bacteria taxonomy following the rules of the SeqCode.</title>
        <authorList>
            <person name="Plum-Jensen L.E."/>
            <person name="Schramm A."/>
            <person name="Marshall I.P.G."/>
        </authorList>
    </citation>
    <scope>NUCLEOTIDE SEQUENCE</scope>
    <source>
        <strain evidence="1">Rat1</strain>
    </source>
</reference>
<organism evidence="1">
    <name type="scientific">Candidatus Electrothrix aestuarii</name>
    <dbReference type="NCBI Taxonomy" id="3062594"/>
    <lineage>
        <taxon>Bacteria</taxon>
        <taxon>Pseudomonadati</taxon>
        <taxon>Thermodesulfobacteriota</taxon>
        <taxon>Desulfobulbia</taxon>
        <taxon>Desulfobulbales</taxon>
        <taxon>Desulfobulbaceae</taxon>
        <taxon>Candidatus Electrothrix</taxon>
    </lineage>
</organism>
<dbReference type="InterPro" id="IPR021927">
    <property type="entry name" value="DUF3540"/>
</dbReference>
<dbReference type="AlphaFoldDB" id="A0AAU8LVC1"/>
<accession>A0AAU8LVC1</accession>
<evidence type="ECO:0000313" key="1">
    <source>
        <dbReference type="EMBL" id="XCN73032.1"/>
    </source>
</evidence>
<dbReference type="EMBL" id="CP159373">
    <property type="protein sequence ID" value="XCN73032.1"/>
    <property type="molecule type" value="Genomic_DNA"/>
</dbReference>
<dbReference type="KEGG" id="eaj:Q3M24_22610"/>
<reference evidence="1" key="2">
    <citation type="submission" date="2024-06" db="EMBL/GenBank/DDBJ databases">
        <authorList>
            <person name="Plum-Jensen L.E."/>
            <person name="Schramm A."/>
            <person name="Marshall I.P.G."/>
        </authorList>
    </citation>
    <scope>NUCLEOTIDE SEQUENCE</scope>
    <source>
        <strain evidence="1">Rat1</strain>
    </source>
</reference>
<gene>
    <name evidence="1" type="ORF">Q3M24_22610</name>
</gene>
<protein>
    <submittedName>
        <fullName evidence="1">DUF3540 domain-containing protein</fullName>
    </submittedName>
</protein>